<dbReference type="Proteomes" id="UP000011750">
    <property type="component" value="Chromosome A09"/>
</dbReference>
<protein>
    <submittedName>
        <fullName evidence="2">Uncharacterized protein</fullName>
    </submittedName>
</protein>
<evidence type="ECO:0000256" key="1">
    <source>
        <dbReference type="SAM" id="MobiDB-lite"/>
    </source>
</evidence>
<sequence>MISMRQIFDFIYTEENGDIGTPTTHVKKPDIQVHHADESKQKDELNREKLVNHDKVEDDEHHVSGEQSKVEEADTKDPTSASIDSSNSESINICTSETIDTYICHRSIPSTIPDATTVYVRTGRLKAISDYNSPEDAYAKSCDLTSDVDKVTLKDFLELEEWLRQKLDDHPTSGKGLENSLKADDIDRHKPDEIDRHPPYDIDLQLPSNINQHTHDCIARYPPYCIDPHPCLDELSGYMIKPELVGRKEHTSGTSHLAVPKNLKTPLCEEEAVGICKRVKRIHDHVKFVVPYEVFEAESPIPPDKDTTTHSDKSGGTKWRNWKKKMRINEGSQISLIPHFSDDTRKSRVRLHKSVGKKGRNWKKRKRTKGGSQLPLTLYFLDNVRKPRIRSKCFSHPYAKLKALFIAEMIDKGEGYMEEAFTQRMIKLQRVDIET</sequence>
<proteinExistence type="predicted"/>
<feature type="compositionally biased region" description="Basic and acidic residues" evidence="1">
    <location>
        <begin position="303"/>
        <end position="315"/>
    </location>
</feature>
<reference evidence="2 3" key="2">
    <citation type="journal article" date="2018" name="Hortic Res">
        <title>Improved Brassica rapa reference genome by single-molecule sequencing and chromosome conformation capture technologies.</title>
        <authorList>
            <person name="Zhang L."/>
            <person name="Cai X."/>
            <person name="Wu J."/>
            <person name="Liu M."/>
            <person name="Grob S."/>
            <person name="Cheng F."/>
            <person name="Liang J."/>
            <person name="Cai C."/>
            <person name="Liu Z."/>
            <person name="Liu B."/>
            <person name="Wang F."/>
            <person name="Li S."/>
            <person name="Liu F."/>
            <person name="Li X."/>
            <person name="Cheng L."/>
            <person name="Yang W."/>
            <person name="Li M.H."/>
            <person name="Grossniklaus U."/>
            <person name="Zheng H."/>
            <person name="Wang X."/>
        </authorList>
    </citation>
    <scope>NUCLEOTIDE SEQUENCE [LARGE SCALE GENOMIC DNA]</scope>
    <source>
        <strain evidence="2 3">cv. Chiifu-401-42</strain>
    </source>
</reference>
<dbReference type="PANTHER" id="PTHR11761:SF8">
    <property type="entry name" value="LARGE RIBOSOMAL SUBUNIT PROTEIN UL14"/>
    <property type="match status" value="1"/>
</dbReference>
<feature type="region of interest" description="Disordered" evidence="1">
    <location>
        <begin position="170"/>
        <end position="189"/>
    </location>
</feature>
<dbReference type="GO" id="GO:0022625">
    <property type="term" value="C:cytosolic large ribosomal subunit"/>
    <property type="evidence" value="ECO:0000318"/>
    <property type="project" value="GO_Central"/>
</dbReference>
<keyword evidence="3" id="KW-1185">Reference proteome</keyword>
<name>M4EH21_BRACM</name>
<dbReference type="PANTHER" id="PTHR11761">
    <property type="entry name" value="50S/60S RIBOSOMAL PROTEIN L14/L23"/>
    <property type="match status" value="1"/>
</dbReference>
<evidence type="ECO:0000313" key="2">
    <source>
        <dbReference type="EnsemblPlants" id="Bra028086.1-P"/>
    </source>
</evidence>
<dbReference type="GO" id="GO:0003735">
    <property type="term" value="F:structural constituent of ribosome"/>
    <property type="evidence" value="ECO:0000318"/>
    <property type="project" value="GO_Central"/>
</dbReference>
<dbReference type="HOGENOM" id="CLU_017414_0_1_1"/>
<dbReference type="AlphaFoldDB" id="M4EH21"/>
<dbReference type="InterPro" id="IPR000218">
    <property type="entry name" value="Ribosomal_uL14"/>
</dbReference>
<organism evidence="2 3">
    <name type="scientific">Brassica campestris</name>
    <name type="common">Field mustard</name>
    <dbReference type="NCBI Taxonomy" id="3711"/>
    <lineage>
        <taxon>Eukaryota</taxon>
        <taxon>Viridiplantae</taxon>
        <taxon>Streptophyta</taxon>
        <taxon>Embryophyta</taxon>
        <taxon>Tracheophyta</taxon>
        <taxon>Spermatophyta</taxon>
        <taxon>Magnoliopsida</taxon>
        <taxon>eudicotyledons</taxon>
        <taxon>Gunneridae</taxon>
        <taxon>Pentapetalae</taxon>
        <taxon>rosids</taxon>
        <taxon>malvids</taxon>
        <taxon>Brassicales</taxon>
        <taxon>Brassicaceae</taxon>
        <taxon>Brassiceae</taxon>
        <taxon>Brassica</taxon>
    </lineage>
</organism>
<feature type="region of interest" description="Disordered" evidence="1">
    <location>
        <begin position="299"/>
        <end position="318"/>
    </location>
</feature>
<reference evidence="2 3" key="1">
    <citation type="journal article" date="2011" name="Nat. Genet.">
        <title>The genome of the mesopolyploid crop species Brassica rapa.</title>
        <authorList>
            <consortium name="Brassica rapa Genome Sequencing Project Consortium"/>
            <person name="Wang X."/>
            <person name="Wang H."/>
            <person name="Wang J."/>
            <person name="Sun R."/>
            <person name="Wu J."/>
            <person name="Liu S."/>
            <person name="Bai Y."/>
            <person name="Mun J.H."/>
            <person name="Bancroft I."/>
            <person name="Cheng F."/>
            <person name="Huang S."/>
            <person name="Li X."/>
            <person name="Hua W."/>
            <person name="Wang J."/>
            <person name="Wang X."/>
            <person name="Freeling M."/>
            <person name="Pires J.C."/>
            <person name="Paterson A.H."/>
            <person name="Chalhoub B."/>
            <person name="Wang B."/>
            <person name="Hayward A."/>
            <person name="Sharpe A.G."/>
            <person name="Park B.S."/>
            <person name="Weisshaar B."/>
            <person name="Liu B."/>
            <person name="Li B."/>
            <person name="Liu B."/>
            <person name="Tong C."/>
            <person name="Song C."/>
            <person name="Duran C."/>
            <person name="Peng C."/>
            <person name="Geng C."/>
            <person name="Koh C."/>
            <person name="Lin C."/>
            <person name="Edwards D."/>
            <person name="Mu D."/>
            <person name="Shen D."/>
            <person name="Soumpourou E."/>
            <person name="Li F."/>
            <person name="Fraser F."/>
            <person name="Conant G."/>
            <person name="Lassalle G."/>
            <person name="King G.J."/>
            <person name="Bonnema G."/>
            <person name="Tang H."/>
            <person name="Wang H."/>
            <person name="Belcram H."/>
            <person name="Zhou H."/>
            <person name="Hirakawa H."/>
            <person name="Abe H."/>
            <person name="Guo H."/>
            <person name="Wang H."/>
            <person name="Jin H."/>
            <person name="Parkin I.A."/>
            <person name="Batley J."/>
            <person name="Kim J.S."/>
            <person name="Just J."/>
            <person name="Li J."/>
            <person name="Xu J."/>
            <person name="Deng J."/>
            <person name="Kim J.A."/>
            <person name="Li J."/>
            <person name="Yu J."/>
            <person name="Meng J."/>
            <person name="Wang J."/>
            <person name="Min J."/>
            <person name="Poulain J."/>
            <person name="Wang J."/>
            <person name="Hatakeyama K."/>
            <person name="Wu K."/>
            <person name="Wang L."/>
            <person name="Fang L."/>
            <person name="Trick M."/>
            <person name="Links M.G."/>
            <person name="Zhao M."/>
            <person name="Jin M."/>
            <person name="Ramchiary N."/>
            <person name="Drou N."/>
            <person name="Berkman P.J."/>
            <person name="Cai Q."/>
            <person name="Huang Q."/>
            <person name="Li R."/>
            <person name="Tabata S."/>
            <person name="Cheng S."/>
            <person name="Zhang S."/>
            <person name="Zhang S."/>
            <person name="Huang S."/>
            <person name="Sato S."/>
            <person name="Sun S."/>
            <person name="Kwon S.J."/>
            <person name="Choi S.R."/>
            <person name="Lee T.H."/>
            <person name="Fan W."/>
            <person name="Zhao X."/>
            <person name="Tan X."/>
            <person name="Xu X."/>
            <person name="Wang Y."/>
            <person name="Qiu Y."/>
            <person name="Yin Y."/>
            <person name="Li Y."/>
            <person name="Du Y."/>
            <person name="Liao Y."/>
            <person name="Lim Y."/>
            <person name="Narusaka Y."/>
            <person name="Wang Y."/>
            <person name="Wang Z."/>
            <person name="Li Z."/>
            <person name="Wang Z."/>
            <person name="Xiong Z."/>
            <person name="Zhang Z."/>
        </authorList>
    </citation>
    <scope>NUCLEOTIDE SEQUENCE [LARGE SCALE GENOMIC DNA]</scope>
    <source>
        <strain evidence="2 3">cv. Chiifu-401-42</strain>
    </source>
</reference>
<dbReference type="EnsemblPlants" id="Bra028086.1">
    <property type="protein sequence ID" value="Bra028086.1-P"/>
    <property type="gene ID" value="Bra028086"/>
</dbReference>
<dbReference type="Gramene" id="Bra028086.1">
    <property type="protein sequence ID" value="Bra028086.1-P"/>
    <property type="gene ID" value="Bra028086"/>
</dbReference>
<dbReference type="GO" id="GO:0070180">
    <property type="term" value="F:large ribosomal subunit rRNA binding"/>
    <property type="evidence" value="ECO:0000318"/>
    <property type="project" value="GO_Central"/>
</dbReference>
<dbReference type="GO" id="GO:0006412">
    <property type="term" value="P:translation"/>
    <property type="evidence" value="ECO:0007669"/>
    <property type="project" value="InterPro"/>
</dbReference>
<feature type="region of interest" description="Disordered" evidence="1">
    <location>
        <begin position="16"/>
        <end position="88"/>
    </location>
</feature>
<reference evidence="2" key="3">
    <citation type="submission" date="2023-03" db="UniProtKB">
        <authorList>
            <consortium name="EnsemblPlants"/>
        </authorList>
    </citation>
    <scope>IDENTIFICATION</scope>
    <source>
        <strain evidence="2">cv. Chiifu-401-42</strain>
    </source>
</reference>
<evidence type="ECO:0000313" key="3">
    <source>
        <dbReference type="Proteomes" id="UP000011750"/>
    </source>
</evidence>
<feature type="compositionally biased region" description="Basic and acidic residues" evidence="1">
    <location>
        <begin position="27"/>
        <end position="77"/>
    </location>
</feature>
<accession>M4EH21</accession>
<dbReference type="InParanoid" id="M4EH21"/>